<feature type="transmembrane region" description="Helical" evidence="1">
    <location>
        <begin position="7"/>
        <end position="25"/>
    </location>
</feature>
<organism evidence="2 3">
    <name type="scientific">Limnochorda pilosa</name>
    <dbReference type="NCBI Taxonomy" id="1555112"/>
    <lineage>
        <taxon>Bacteria</taxon>
        <taxon>Bacillati</taxon>
        <taxon>Bacillota</taxon>
        <taxon>Limnochordia</taxon>
        <taxon>Limnochordales</taxon>
        <taxon>Limnochordaceae</taxon>
        <taxon>Limnochorda</taxon>
    </lineage>
</organism>
<name>A0A0K2SG74_LIMPI</name>
<proteinExistence type="predicted"/>
<feature type="transmembrane region" description="Helical" evidence="1">
    <location>
        <begin position="37"/>
        <end position="59"/>
    </location>
</feature>
<dbReference type="KEGG" id="lpil:LIP_0185"/>
<dbReference type="AlphaFoldDB" id="A0A0K2SG74"/>
<gene>
    <name evidence="2" type="ORF">LIP_0185</name>
</gene>
<evidence type="ECO:0000313" key="2">
    <source>
        <dbReference type="EMBL" id="BAS26042.1"/>
    </source>
</evidence>
<keyword evidence="1" id="KW-1133">Transmembrane helix</keyword>
<reference evidence="3" key="2">
    <citation type="journal article" date="2016" name="Int. J. Syst. Evol. Microbiol.">
        <title>Complete genome sequence and cell structure of Limnochorda pilosa, a Gram-negative spore-former within the phylum Firmicutes.</title>
        <authorList>
            <person name="Watanabe M."/>
            <person name="Kojima H."/>
            <person name="Fukui M."/>
        </authorList>
    </citation>
    <scope>NUCLEOTIDE SEQUENCE [LARGE SCALE GENOMIC DNA]</scope>
    <source>
        <strain evidence="3">HC45</strain>
    </source>
</reference>
<keyword evidence="1" id="KW-0472">Membrane</keyword>
<dbReference type="RefSeq" id="WP_068133097.1">
    <property type="nucleotide sequence ID" value="NZ_AP014924.1"/>
</dbReference>
<dbReference type="Proteomes" id="UP000065807">
    <property type="component" value="Chromosome"/>
</dbReference>
<sequence>MRYLGEAAFWLTLLAVGLAFYLAAGRGVGPGRLLGESWPLMVLVAALLTASMGLGWLFVRLARGPARGGEDRPAGEGDERPNP</sequence>
<accession>A0A0K2SG74</accession>
<evidence type="ECO:0000256" key="1">
    <source>
        <dbReference type="SAM" id="Phobius"/>
    </source>
</evidence>
<protein>
    <submittedName>
        <fullName evidence="2">Uncharacterized protein</fullName>
    </submittedName>
</protein>
<evidence type="ECO:0000313" key="3">
    <source>
        <dbReference type="Proteomes" id="UP000065807"/>
    </source>
</evidence>
<reference evidence="3" key="1">
    <citation type="submission" date="2015-07" db="EMBL/GenBank/DDBJ databases">
        <title>Complete genome sequence and phylogenetic analysis of Limnochorda pilosa.</title>
        <authorList>
            <person name="Watanabe M."/>
            <person name="Kojima H."/>
            <person name="Fukui M."/>
        </authorList>
    </citation>
    <scope>NUCLEOTIDE SEQUENCE [LARGE SCALE GENOMIC DNA]</scope>
    <source>
        <strain evidence="3">HC45</strain>
    </source>
</reference>
<keyword evidence="1" id="KW-0812">Transmembrane</keyword>
<keyword evidence="3" id="KW-1185">Reference proteome</keyword>
<dbReference type="EMBL" id="AP014924">
    <property type="protein sequence ID" value="BAS26042.1"/>
    <property type="molecule type" value="Genomic_DNA"/>
</dbReference>